<dbReference type="EC" id="3.4.11.9" evidence="4"/>
<dbReference type="PROSITE" id="PS00491">
    <property type="entry name" value="PROLINE_PEPTIDASE"/>
    <property type="match status" value="1"/>
</dbReference>
<dbReference type="Gene3D" id="3.40.350.10">
    <property type="entry name" value="Creatinase/prolidase N-terminal domain"/>
    <property type="match status" value="1"/>
</dbReference>
<keyword evidence="8" id="KW-0482">Metalloprotease</keyword>
<dbReference type="Proteomes" id="UP000315303">
    <property type="component" value="Unassembled WGS sequence"/>
</dbReference>
<keyword evidence="7 15" id="KW-0378">Hydrolase</keyword>
<feature type="domain" description="Aminopeptidase P N-terminal" evidence="14">
    <location>
        <begin position="5"/>
        <end position="138"/>
    </location>
</feature>
<dbReference type="GO" id="GO:0006508">
    <property type="term" value="P:proteolysis"/>
    <property type="evidence" value="ECO:0007669"/>
    <property type="project" value="UniProtKB-KW"/>
</dbReference>
<dbReference type="SMART" id="SM01011">
    <property type="entry name" value="AMP_N"/>
    <property type="match status" value="1"/>
</dbReference>
<evidence type="ECO:0000256" key="8">
    <source>
        <dbReference type="ARBA" id="ARBA00023049"/>
    </source>
</evidence>
<reference evidence="15 16" key="1">
    <citation type="submission" date="2019-01" db="EMBL/GenBank/DDBJ databases">
        <title>Litorilituus lipolytica sp. nov., isolated from intertidal sand of the Yellow Sea in China.</title>
        <authorList>
            <person name="Liu A."/>
        </authorList>
    </citation>
    <scope>NUCLEOTIDE SEQUENCE [LARGE SCALE GENOMIC DNA]</scope>
    <source>
        <strain evidence="15 16">RZ04</strain>
    </source>
</reference>
<dbReference type="InterPro" id="IPR029149">
    <property type="entry name" value="Creatin/AminoP/Spt16_N"/>
</dbReference>
<evidence type="ECO:0000256" key="9">
    <source>
        <dbReference type="ARBA" id="ARBA00023211"/>
    </source>
</evidence>
<keyword evidence="16" id="KW-1185">Reference proteome</keyword>
<dbReference type="AlphaFoldDB" id="A0A502L2G1"/>
<evidence type="ECO:0000313" key="15">
    <source>
        <dbReference type="EMBL" id="TPH18180.1"/>
    </source>
</evidence>
<name>A0A502L2G1_9GAMM</name>
<organism evidence="15 16">
    <name type="scientific">Litorilituus lipolyticus</name>
    <dbReference type="NCBI Taxonomy" id="2491017"/>
    <lineage>
        <taxon>Bacteria</taxon>
        <taxon>Pseudomonadati</taxon>
        <taxon>Pseudomonadota</taxon>
        <taxon>Gammaproteobacteria</taxon>
        <taxon>Alteromonadales</taxon>
        <taxon>Colwelliaceae</taxon>
        <taxon>Litorilituus</taxon>
    </lineage>
</organism>
<dbReference type="InterPro" id="IPR052433">
    <property type="entry name" value="X-Pro_dipept-like"/>
</dbReference>
<evidence type="ECO:0000256" key="10">
    <source>
        <dbReference type="ARBA" id="ARBA00069363"/>
    </source>
</evidence>
<dbReference type="NCBIfam" id="NF008131">
    <property type="entry name" value="PRK10879.1"/>
    <property type="match status" value="1"/>
</dbReference>
<evidence type="ECO:0000256" key="13">
    <source>
        <dbReference type="RuleBase" id="RU000590"/>
    </source>
</evidence>
<keyword evidence="15" id="KW-0031">Aminopeptidase</keyword>
<dbReference type="InterPro" id="IPR036005">
    <property type="entry name" value="Creatinase/aminopeptidase-like"/>
</dbReference>
<dbReference type="SUPFAM" id="SSF53092">
    <property type="entry name" value="Creatinase/prolidase N-terminal domain"/>
    <property type="match status" value="1"/>
</dbReference>
<proteinExistence type="inferred from homology"/>
<dbReference type="GO" id="GO:0070006">
    <property type="term" value="F:metalloaminopeptidase activity"/>
    <property type="evidence" value="ECO:0007669"/>
    <property type="project" value="InterPro"/>
</dbReference>
<evidence type="ECO:0000256" key="1">
    <source>
        <dbReference type="ARBA" id="ARBA00001424"/>
    </source>
</evidence>
<dbReference type="GO" id="GO:0005829">
    <property type="term" value="C:cytosol"/>
    <property type="evidence" value="ECO:0007669"/>
    <property type="project" value="TreeGrafter"/>
</dbReference>
<dbReference type="OrthoDB" id="9806388at2"/>
<evidence type="ECO:0000313" key="16">
    <source>
        <dbReference type="Proteomes" id="UP000315303"/>
    </source>
</evidence>
<evidence type="ECO:0000259" key="14">
    <source>
        <dbReference type="SMART" id="SM01011"/>
    </source>
</evidence>
<dbReference type="Gene3D" id="3.90.230.10">
    <property type="entry name" value="Creatinase/methionine aminopeptidase superfamily"/>
    <property type="match status" value="1"/>
</dbReference>
<keyword evidence="6 13" id="KW-0479">Metal-binding</keyword>
<dbReference type="FunFam" id="3.90.230.10:FF:000002">
    <property type="entry name" value="Xaa-Pro aminopeptidase 3"/>
    <property type="match status" value="1"/>
</dbReference>
<dbReference type="Pfam" id="PF05195">
    <property type="entry name" value="AMP_N"/>
    <property type="match status" value="1"/>
</dbReference>
<dbReference type="PANTHER" id="PTHR43226:SF4">
    <property type="entry name" value="XAA-PRO AMINOPEPTIDASE 3"/>
    <property type="match status" value="1"/>
</dbReference>
<evidence type="ECO:0000256" key="2">
    <source>
        <dbReference type="ARBA" id="ARBA00001936"/>
    </source>
</evidence>
<dbReference type="EMBL" id="SAWY01000005">
    <property type="protein sequence ID" value="TPH18180.1"/>
    <property type="molecule type" value="Genomic_DNA"/>
</dbReference>
<dbReference type="Pfam" id="PF00557">
    <property type="entry name" value="Peptidase_M24"/>
    <property type="match status" value="1"/>
</dbReference>
<evidence type="ECO:0000256" key="7">
    <source>
        <dbReference type="ARBA" id="ARBA00022801"/>
    </source>
</evidence>
<comment type="similarity">
    <text evidence="3 13">Belongs to the peptidase M24B family.</text>
</comment>
<dbReference type="SUPFAM" id="SSF55920">
    <property type="entry name" value="Creatinase/aminopeptidase"/>
    <property type="match status" value="1"/>
</dbReference>
<gene>
    <name evidence="15" type="ORF">EPA86_02855</name>
</gene>
<comment type="catalytic activity">
    <reaction evidence="1">
        <text>Release of any N-terminal amino acid, including proline, that is linked to proline, even from a dipeptide or tripeptide.</text>
        <dbReference type="EC" id="3.4.11.9"/>
    </reaction>
</comment>
<dbReference type="InterPro" id="IPR001131">
    <property type="entry name" value="Peptidase_M24B_aminopep-P_CS"/>
</dbReference>
<evidence type="ECO:0000256" key="5">
    <source>
        <dbReference type="ARBA" id="ARBA00022670"/>
    </source>
</evidence>
<evidence type="ECO:0000256" key="12">
    <source>
        <dbReference type="ARBA" id="ARBA00081411"/>
    </source>
</evidence>
<evidence type="ECO:0000256" key="11">
    <source>
        <dbReference type="ARBA" id="ARBA00075356"/>
    </source>
</evidence>
<evidence type="ECO:0000256" key="6">
    <source>
        <dbReference type="ARBA" id="ARBA00022723"/>
    </source>
</evidence>
<dbReference type="InterPro" id="IPR000994">
    <property type="entry name" value="Pept_M24"/>
</dbReference>
<comment type="caution">
    <text evidence="15">The sequence shown here is derived from an EMBL/GenBank/DDBJ whole genome shotgun (WGS) entry which is preliminary data.</text>
</comment>
<keyword evidence="5" id="KW-0645">Protease</keyword>
<protein>
    <recommendedName>
        <fullName evidence="10">Xaa-Pro aminopeptidase</fullName>
        <ecNumber evidence="4">3.4.11.9</ecNumber>
    </recommendedName>
    <alternativeName>
        <fullName evidence="11">Aminopeptidase P II</fullName>
    </alternativeName>
    <alternativeName>
        <fullName evidence="12">X-Pro aminopeptidase</fullName>
    </alternativeName>
</protein>
<dbReference type="CDD" id="cd01087">
    <property type="entry name" value="Prolidase"/>
    <property type="match status" value="1"/>
</dbReference>
<dbReference type="GO" id="GO:0030145">
    <property type="term" value="F:manganese ion binding"/>
    <property type="evidence" value="ECO:0007669"/>
    <property type="project" value="InterPro"/>
</dbReference>
<dbReference type="PANTHER" id="PTHR43226">
    <property type="entry name" value="XAA-PRO AMINOPEPTIDASE 3"/>
    <property type="match status" value="1"/>
</dbReference>
<evidence type="ECO:0000256" key="4">
    <source>
        <dbReference type="ARBA" id="ARBA00012574"/>
    </source>
</evidence>
<comment type="cofactor">
    <cofactor evidence="2">
        <name>Mn(2+)</name>
        <dbReference type="ChEBI" id="CHEBI:29035"/>
    </cofactor>
</comment>
<accession>A0A502L2G1</accession>
<dbReference type="InterPro" id="IPR007865">
    <property type="entry name" value="Aminopep_P_N"/>
</dbReference>
<evidence type="ECO:0000256" key="3">
    <source>
        <dbReference type="ARBA" id="ARBA00008766"/>
    </source>
</evidence>
<keyword evidence="9" id="KW-0464">Manganese</keyword>
<sequence length="444" mass="49443">MLSKLPIEEFQAHRLAFFEQMPTNSVAIIPANSEVTRSNDTEFVFCQDKNFYYLTGFNEPDALLVLVKNDDSCESVLFCLAKDELQEVWHGRRIGQEKAVADYKVEQAFTSDEIDSYLPDYLDGKSQVFFPFANEALTHKVFAWIAQVKSTFRQGGKAPANLLDSADITNELRLIKSDNELALMRQANVISGNAHQRAMQKAAVGKFEYQVEAEILHEFARNGARHAAYGTIVAGGDNANILHYTNNSDVLNDNELLLIDAGGELDGYAADITRTFPVNGRFTQEQKAIYQLVLDAKNLAVNAIKPGMSFAKLNIITNEFLTKGLLDLGILTGDLATLIEEKKVKDYFIHGLGHWLGLDVHDVGDYHANAEREQHRAFKQGMVMTIEPGIYIPLSDMNVEQKWRGIGVRIEDNIAVTATGYENLTQDAPDTIDAIEALMAKANS</sequence>